<dbReference type="Proteomes" id="UP000478052">
    <property type="component" value="Unassembled WGS sequence"/>
</dbReference>
<gene>
    <name evidence="1" type="ORF">FWK35_00013481</name>
</gene>
<dbReference type="OrthoDB" id="6627929at2759"/>
<dbReference type="EMBL" id="VUJU01000515">
    <property type="protein sequence ID" value="KAF0769893.1"/>
    <property type="molecule type" value="Genomic_DNA"/>
</dbReference>
<accession>A0A6G0ZHA9</accession>
<keyword evidence="2" id="KW-1185">Reference proteome</keyword>
<reference evidence="1 2" key="1">
    <citation type="submission" date="2019-08" db="EMBL/GenBank/DDBJ databases">
        <title>Whole genome of Aphis craccivora.</title>
        <authorList>
            <person name="Voronova N.V."/>
            <person name="Shulinski R.S."/>
            <person name="Bandarenka Y.V."/>
            <person name="Zhorov D.G."/>
            <person name="Warner D."/>
        </authorList>
    </citation>
    <scope>NUCLEOTIDE SEQUENCE [LARGE SCALE GENOMIC DNA]</scope>
    <source>
        <strain evidence="1">180601</strain>
        <tissue evidence="1">Whole Body</tissue>
    </source>
</reference>
<organism evidence="1 2">
    <name type="scientific">Aphis craccivora</name>
    <name type="common">Cowpea aphid</name>
    <dbReference type="NCBI Taxonomy" id="307492"/>
    <lineage>
        <taxon>Eukaryota</taxon>
        <taxon>Metazoa</taxon>
        <taxon>Ecdysozoa</taxon>
        <taxon>Arthropoda</taxon>
        <taxon>Hexapoda</taxon>
        <taxon>Insecta</taxon>
        <taxon>Pterygota</taxon>
        <taxon>Neoptera</taxon>
        <taxon>Paraneoptera</taxon>
        <taxon>Hemiptera</taxon>
        <taxon>Sternorrhyncha</taxon>
        <taxon>Aphidomorpha</taxon>
        <taxon>Aphidoidea</taxon>
        <taxon>Aphididae</taxon>
        <taxon>Aphidini</taxon>
        <taxon>Aphis</taxon>
        <taxon>Aphis</taxon>
    </lineage>
</organism>
<evidence type="ECO:0000313" key="2">
    <source>
        <dbReference type="Proteomes" id="UP000478052"/>
    </source>
</evidence>
<name>A0A6G0ZHA9_APHCR</name>
<sequence length="343" mass="40142">MPMMMLGLSDSQTTSDPLLPLMFLLILLPFKYSDGINVLESELESAQFMNKLPVTYQENLELLDTVLALDEQWSPVWSEELNLEELLKKENLDNEFCPLKFEYGETVNTLDFIKWVKKHCSHSGMHVAFAVKLLGYSVKCLFYRHTIAQFSSIKFLTKDNSQFTEYDTYLQFLINDNHIIADRMASVRVSLVDLIKWTRKYEKLKKMLNDYHSMEEGSNIQTIKKKRHLDNIAKEATSYAEQVEEDLELLCAKANIIQWYDFENKKSVNLYIDRKEVSKEVFTVDQSSSSDLPDKYVLTDPILQKADELRKLFHKIFNRLLLGQLPLEVWELIFKNNILGNHK</sequence>
<comment type="caution">
    <text evidence="1">The sequence shown here is derived from an EMBL/GenBank/DDBJ whole genome shotgun (WGS) entry which is preliminary data.</text>
</comment>
<protein>
    <submittedName>
        <fullName evidence="1">Uncharacterized protein</fullName>
    </submittedName>
</protein>
<proteinExistence type="predicted"/>
<evidence type="ECO:0000313" key="1">
    <source>
        <dbReference type="EMBL" id="KAF0769893.1"/>
    </source>
</evidence>
<dbReference type="AlphaFoldDB" id="A0A6G0ZHA9"/>